<name>A0A8A7KEU3_9FIRM</name>
<gene>
    <name evidence="3" type="ORF">GM661_01135</name>
</gene>
<dbReference type="PANTHER" id="PTHR34107:SF4">
    <property type="entry name" value="SLL1222 PROTEIN"/>
    <property type="match status" value="1"/>
</dbReference>
<dbReference type="InterPro" id="IPR012296">
    <property type="entry name" value="Nuclease_put_TT1808"/>
</dbReference>
<dbReference type="InterPro" id="IPR009061">
    <property type="entry name" value="DNA-bd_dom_put_sf"/>
</dbReference>
<feature type="domain" description="Helix-turn-helix" evidence="2">
    <location>
        <begin position="8"/>
        <end position="53"/>
    </location>
</feature>
<evidence type="ECO:0000313" key="3">
    <source>
        <dbReference type="EMBL" id="QTL96674.1"/>
    </source>
</evidence>
<dbReference type="InterPro" id="IPR008538">
    <property type="entry name" value="Uma2"/>
</dbReference>
<evidence type="ECO:0000313" key="4">
    <source>
        <dbReference type="Proteomes" id="UP000665020"/>
    </source>
</evidence>
<protein>
    <submittedName>
        <fullName evidence="3">Helix-turn-helix domain-containing protein</fullName>
    </submittedName>
</protein>
<sequence>MSEKKELITAQDVAESLDLSVETIWRYTREGKIPFIELGKKQYRYKLADVIKALTDPVVKESKADYKTGNQKNFTYQDYLKLPEEPGYQFEVLEGCLVKEPSPNVMHQRVSRRLQRILEDYFYKIDHDGEIFNAPLDVTFSNTTVVQPDLFYISANQNKIIKEKRIDGSPVLVVEIISPYNPRKDRLQKMRIYQKAKIKHYWLVNPEERTLECFALRNNAYTLLASGMDEDIVEHPDFQNLSIPLEKLWHKSSM</sequence>
<reference evidence="3" key="1">
    <citation type="submission" date="2019-12" db="EMBL/GenBank/DDBJ databases">
        <authorList>
            <person name="zhang j."/>
            <person name="sun C.M."/>
        </authorList>
    </citation>
    <scope>NUCLEOTIDE SEQUENCE</scope>
    <source>
        <strain evidence="3">NS-1</strain>
    </source>
</reference>
<dbReference type="RefSeq" id="WP_230868386.1">
    <property type="nucleotide sequence ID" value="NZ_CP046640.1"/>
</dbReference>
<dbReference type="SUPFAM" id="SSF52980">
    <property type="entry name" value="Restriction endonuclease-like"/>
    <property type="match status" value="1"/>
</dbReference>
<evidence type="ECO:0000259" key="2">
    <source>
        <dbReference type="Pfam" id="PF12728"/>
    </source>
</evidence>
<organism evidence="3 4">
    <name type="scientific">Iocasia fonsfrigidae</name>
    <dbReference type="NCBI Taxonomy" id="2682810"/>
    <lineage>
        <taxon>Bacteria</taxon>
        <taxon>Bacillati</taxon>
        <taxon>Bacillota</taxon>
        <taxon>Clostridia</taxon>
        <taxon>Halanaerobiales</taxon>
        <taxon>Halanaerobiaceae</taxon>
        <taxon>Iocasia</taxon>
    </lineage>
</organism>
<dbReference type="Gene3D" id="3.90.1570.10">
    <property type="entry name" value="tt1808, chain A"/>
    <property type="match status" value="1"/>
</dbReference>
<dbReference type="KEGG" id="ifn:GM661_01135"/>
<accession>A0A8A7KEU3</accession>
<dbReference type="Proteomes" id="UP000665020">
    <property type="component" value="Chromosome"/>
</dbReference>
<dbReference type="AlphaFoldDB" id="A0A8A7KEU3"/>
<dbReference type="SUPFAM" id="SSF46955">
    <property type="entry name" value="Putative DNA-binding domain"/>
    <property type="match status" value="1"/>
</dbReference>
<dbReference type="Pfam" id="PF12728">
    <property type="entry name" value="HTH_17"/>
    <property type="match status" value="1"/>
</dbReference>
<evidence type="ECO:0000259" key="1">
    <source>
        <dbReference type="Pfam" id="PF05685"/>
    </source>
</evidence>
<dbReference type="PANTHER" id="PTHR34107">
    <property type="entry name" value="SLL0198 PROTEIN-RELATED"/>
    <property type="match status" value="1"/>
</dbReference>
<dbReference type="CDD" id="cd06260">
    <property type="entry name" value="DUF820-like"/>
    <property type="match status" value="1"/>
</dbReference>
<dbReference type="EMBL" id="CP046640">
    <property type="protein sequence ID" value="QTL96674.1"/>
    <property type="molecule type" value="Genomic_DNA"/>
</dbReference>
<dbReference type="InterPro" id="IPR011335">
    <property type="entry name" value="Restrct_endonuc-II-like"/>
</dbReference>
<keyword evidence="4" id="KW-1185">Reference proteome</keyword>
<dbReference type="InterPro" id="IPR041657">
    <property type="entry name" value="HTH_17"/>
</dbReference>
<feature type="domain" description="Putative restriction endonuclease" evidence="1">
    <location>
        <begin position="77"/>
        <end position="245"/>
    </location>
</feature>
<dbReference type="Pfam" id="PF05685">
    <property type="entry name" value="Uma2"/>
    <property type="match status" value="1"/>
</dbReference>
<proteinExistence type="predicted"/>